<dbReference type="KEGG" id="hsn:DV733_05355"/>
<protein>
    <recommendedName>
        <fullName evidence="2">Pyrrolo-quinoline quinone repeat domain-containing protein</fullName>
    </recommendedName>
</protein>
<dbReference type="InterPro" id="IPR011047">
    <property type="entry name" value="Quinoprotein_ADH-like_sf"/>
</dbReference>
<dbReference type="SMART" id="SM00564">
    <property type="entry name" value="PQQ"/>
    <property type="match status" value="3"/>
</dbReference>
<dbReference type="EMBL" id="CP031310">
    <property type="protein sequence ID" value="QCC50704.1"/>
    <property type="molecule type" value="Genomic_DNA"/>
</dbReference>
<feature type="domain" description="Pyrrolo-quinoline quinone repeat" evidence="2">
    <location>
        <begin position="287"/>
        <end position="409"/>
    </location>
</feature>
<accession>A0A4D6H9G4</accession>
<evidence type="ECO:0000256" key="1">
    <source>
        <dbReference type="SAM" id="MobiDB-lite"/>
    </source>
</evidence>
<reference evidence="3 4" key="1">
    <citation type="journal article" date="2019" name="Nat. Commun.">
        <title>A new type of DNA phosphorothioation-based antiviral system in archaea.</title>
        <authorList>
            <person name="Xiong L."/>
            <person name="Liu S."/>
            <person name="Chen S."/>
            <person name="Xiao Y."/>
            <person name="Zhu B."/>
            <person name="Gao Y."/>
            <person name="Zhang Y."/>
            <person name="Chen B."/>
            <person name="Luo J."/>
            <person name="Deng Z."/>
            <person name="Chen X."/>
            <person name="Wang L."/>
            <person name="Chen S."/>
        </authorList>
    </citation>
    <scope>NUCLEOTIDE SEQUENCE [LARGE SCALE GENOMIC DNA]</scope>
    <source>
        <strain evidence="3 4">CBA1105</strain>
    </source>
</reference>
<dbReference type="AlphaFoldDB" id="A0A4D6H9G4"/>
<dbReference type="Proteomes" id="UP000296706">
    <property type="component" value="Chromosome"/>
</dbReference>
<dbReference type="PANTHER" id="PTHR34512">
    <property type="entry name" value="CELL SURFACE PROTEIN"/>
    <property type="match status" value="1"/>
</dbReference>
<dbReference type="Gene3D" id="2.130.10.10">
    <property type="entry name" value="YVTN repeat-like/Quinoprotein amine dehydrogenase"/>
    <property type="match status" value="1"/>
</dbReference>
<feature type="region of interest" description="Disordered" evidence="1">
    <location>
        <begin position="278"/>
        <end position="298"/>
    </location>
</feature>
<organism evidence="3 4">
    <name type="scientific">Halapricum salinum</name>
    <dbReference type="NCBI Taxonomy" id="1457250"/>
    <lineage>
        <taxon>Archaea</taxon>
        <taxon>Methanobacteriati</taxon>
        <taxon>Methanobacteriota</taxon>
        <taxon>Stenosarchaea group</taxon>
        <taxon>Halobacteria</taxon>
        <taxon>Halobacteriales</taxon>
        <taxon>Haloarculaceae</taxon>
        <taxon>Halapricum</taxon>
    </lineage>
</organism>
<dbReference type="InterPro" id="IPR018391">
    <property type="entry name" value="PQQ_b-propeller_rpt"/>
</dbReference>
<evidence type="ECO:0000259" key="2">
    <source>
        <dbReference type="Pfam" id="PF13360"/>
    </source>
</evidence>
<name>A0A4D6H9G4_9EURY</name>
<dbReference type="Pfam" id="PF13360">
    <property type="entry name" value="PQQ_2"/>
    <property type="match status" value="2"/>
</dbReference>
<feature type="domain" description="Pyrrolo-quinoline quinone repeat" evidence="2">
    <location>
        <begin position="192"/>
        <end position="278"/>
    </location>
</feature>
<sequence>MRLLTRRQVLATGGMLTLSGCSMLSGKETPGEPLDASDTEKWPMYRGDLAQTGQAKTRLEAPYEVERLWGYGESLTIPDHRSLDYVSRPGIAVTDRAVYATAVDTDYEPTAVHRTEPEQLWRLTDIADDDLKSSAFARTPAPVVAGSEVFIHSKYRRDRINPAEEKLVWTDETGLLYGDRLTGNHEKLYLSGSVARIDPETGNSISTERTRENGSDGGLAVGDDVAAHALRVDGSRSGLVVGFDTDDWSVEWEEQFTEPIYEAPAIHEGQVFVLTDGSRGGPDPSSEPGTVVALDSDDGSENWRADLSGARIGVGVDTETLYAPHEDDGLIALATSSGSRQWSLDEPLRDLIGDPAWAYPPVVADDAVVLGGPEGLAIVDATDGEIRWQEDLRLRGAPAVAFGDVYALTDDRIVAVRSSNSV</sequence>
<dbReference type="STRING" id="1457250.GCA_000755225_03381"/>
<gene>
    <name evidence="3" type="ORF">DV733_05355</name>
</gene>
<evidence type="ECO:0000313" key="3">
    <source>
        <dbReference type="EMBL" id="QCC50704.1"/>
    </source>
</evidence>
<evidence type="ECO:0000313" key="4">
    <source>
        <dbReference type="Proteomes" id="UP000296706"/>
    </source>
</evidence>
<dbReference type="InterPro" id="IPR015943">
    <property type="entry name" value="WD40/YVTN_repeat-like_dom_sf"/>
</dbReference>
<dbReference type="PROSITE" id="PS51257">
    <property type="entry name" value="PROKAR_LIPOPROTEIN"/>
    <property type="match status" value="1"/>
</dbReference>
<dbReference type="SUPFAM" id="SSF50998">
    <property type="entry name" value="Quinoprotein alcohol dehydrogenase-like"/>
    <property type="match status" value="1"/>
</dbReference>
<proteinExistence type="predicted"/>
<dbReference type="PANTHER" id="PTHR34512:SF30">
    <property type="entry name" value="OUTER MEMBRANE PROTEIN ASSEMBLY FACTOR BAMB"/>
    <property type="match status" value="1"/>
</dbReference>
<keyword evidence="4" id="KW-1185">Reference proteome</keyword>
<dbReference type="InterPro" id="IPR002372">
    <property type="entry name" value="PQQ_rpt_dom"/>
</dbReference>